<dbReference type="InterPro" id="IPR050689">
    <property type="entry name" value="FKBP-type_PPIase"/>
</dbReference>
<keyword evidence="6" id="KW-0472">Membrane</keyword>
<evidence type="ECO:0000256" key="6">
    <source>
        <dbReference type="SAM" id="Phobius"/>
    </source>
</evidence>
<keyword evidence="4 5" id="KW-0413">Isomerase</keyword>
<comment type="catalytic activity">
    <reaction evidence="1 5">
        <text>[protein]-peptidylproline (omega=180) = [protein]-peptidylproline (omega=0)</text>
        <dbReference type="Rhea" id="RHEA:16237"/>
        <dbReference type="Rhea" id="RHEA-COMP:10747"/>
        <dbReference type="Rhea" id="RHEA-COMP:10748"/>
        <dbReference type="ChEBI" id="CHEBI:83833"/>
        <dbReference type="ChEBI" id="CHEBI:83834"/>
        <dbReference type="EC" id="5.2.1.8"/>
    </reaction>
</comment>
<dbReference type="EC" id="5.2.1.8" evidence="2 5"/>
<dbReference type="InterPro" id="IPR001179">
    <property type="entry name" value="PPIase_FKBP_dom"/>
</dbReference>
<evidence type="ECO:0000256" key="2">
    <source>
        <dbReference type="ARBA" id="ARBA00013194"/>
    </source>
</evidence>
<evidence type="ECO:0000256" key="3">
    <source>
        <dbReference type="ARBA" id="ARBA00023110"/>
    </source>
</evidence>
<protein>
    <recommendedName>
        <fullName evidence="2 5">peptidylprolyl isomerase</fullName>
        <ecNumber evidence="2 5">5.2.1.8</ecNumber>
    </recommendedName>
</protein>
<dbReference type="PANTHER" id="PTHR10516">
    <property type="entry name" value="PEPTIDYL-PROLYL CIS-TRANS ISOMERASE"/>
    <property type="match status" value="1"/>
</dbReference>
<evidence type="ECO:0000313" key="8">
    <source>
        <dbReference type="EMBL" id="CAD8441591.1"/>
    </source>
</evidence>
<keyword evidence="6" id="KW-1133">Transmembrane helix</keyword>
<evidence type="ECO:0000259" key="7">
    <source>
        <dbReference type="PROSITE" id="PS50059"/>
    </source>
</evidence>
<keyword evidence="6" id="KW-0812">Transmembrane</keyword>
<dbReference type="PANTHER" id="PTHR10516:SF443">
    <property type="entry name" value="FK506-BINDING PROTEIN 59-RELATED"/>
    <property type="match status" value="1"/>
</dbReference>
<name>A0A7S0GWL3_9EUKA</name>
<accession>A0A7S0GWL3</accession>
<dbReference type="Pfam" id="PF00254">
    <property type="entry name" value="FKBP_C"/>
    <property type="match status" value="1"/>
</dbReference>
<organism evidence="8">
    <name type="scientific">Amorphochlora amoebiformis</name>
    <dbReference type="NCBI Taxonomy" id="1561963"/>
    <lineage>
        <taxon>Eukaryota</taxon>
        <taxon>Sar</taxon>
        <taxon>Rhizaria</taxon>
        <taxon>Cercozoa</taxon>
        <taxon>Chlorarachniophyceae</taxon>
        <taxon>Amorphochlora</taxon>
    </lineage>
</organism>
<keyword evidence="3 5" id="KW-0697">Rotamase</keyword>
<evidence type="ECO:0000256" key="4">
    <source>
        <dbReference type="ARBA" id="ARBA00023235"/>
    </source>
</evidence>
<sequence>MHHRRATGEGGDAKKFDLSDGKGRLTKEILSEGQGPTIPRGKLAKVLYTGKLESGRELGVSEGDDPVEFVVGNGNVVEGLDEGILTMQQGERAIFYISPELAFGQEGKYPDIPENQSVVYDVELMGWRDPPTIDPLSAALLAVGAIIAGVFYLGSMST</sequence>
<dbReference type="Gene3D" id="3.10.50.40">
    <property type="match status" value="1"/>
</dbReference>
<dbReference type="GO" id="GO:0005737">
    <property type="term" value="C:cytoplasm"/>
    <property type="evidence" value="ECO:0007669"/>
    <property type="project" value="TreeGrafter"/>
</dbReference>
<gene>
    <name evidence="8" type="ORF">LAMO00422_LOCUS6357</name>
</gene>
<feature type="transmembrane region" description="Helical" evidence="6">
    <location>
        <begin position="135"/>
        <end position="154"/>
    </location>
</feature>
<dbReference type="PROSITE" id="PS50059">
    <property type="entry name" value="FKBP_PPIASE"/>
    <property type="match status" value="1"/>
</dbReference>
<evidence type="ECO:0000256" key="1">
    <source>
        <dbReference type="ARBA" id="ARBA00000971"/>
    </source>
</evidence>
<dbReference type="AlphaFoldDB" id="A0A7S0GWL3"/>
<evidence type="ECO:0000256" key="5">
    <source>
        <dbReference type="PROSITE-ProRule" id="PRU00277"/>
    </source>
</evidence>
<dbReference type="EMBL" id="HBEM01009106">
    <property type="protein sequence ID" value="CAD8441591.1"/>
    <property type="molecule type" value="Transcribed_RNA"/>
</dbReference>
<dbReference type="SUPFAM" id="SSF54534">
    <property type="entry name" value="FKBP-like"/>
    <property type="match status" value="1"/>
</dbReference>
<proteinExistence type="predicted"/>
<reference evidence="8" key="1">
    <citation type="submission" date="2021-01" db="EMBL/GenBank/DDBJ databases">
        <authorList>
            <person name="Corre E."/>
            <person name="Pelletier E."/>
            <person name="Niang G."/>
            <person name="Scheremetjew M."/>
            <person name="Finn R."/>
            <person name="Kale V."/>
            <person name="Holt S."/>
            <person name="Cochrane G."/>
            <person name="Meng A."/>
            <person name="Brown T."/>
            <person name="Cohen L."/>
        </authorList>
    </citation>
    <scope>NUCLEOTIDE SEQUENCE</scope>
    <source>
        <strain evidence="8">CCMP2058</strain>
    </source>
</reference>
<dbReference type="GO" id="GO:0003755">
    <property type="term" value="F:peptidyl-prolyl cis-trans isomerase activity"/>
    <property type="evidence" value="ECO:0007669"/>
    <property type="project" value="UniProtKB-KW"/>
</dbReference>
<feature type="domain" description="PPIase FKBP-type" evidence="7">
    <location>
        <begin position="41"/>
        <end position="128"/>
    </location>
</feature>
<dbReference type="InterPro" id="IPR046357">
    <property type="entry name" value="PPIase_dom_sf"/>
</dbReference>